<proteinExistence type="inferred from homology"/>
<dbReference type="Proteomes" id="UP000199236">
    <property type="component" value="Unassembled WGS sequence"/>
</dbReference>
<dbReference type="AlphaFoldDB" id="A0A1I5FLV9"/>
<evidence type="ECO:0000313" key="8">
    <source>
        <dbReference type="EMBL" id="SFO24740.1"/>
    </source>
</evidence>
<evidence type="ECO:0000259" key="7">
    <source>
        <dbReference type="Pfam" id="PF01765"/>
    </source>
</evidence>
<dbReference type="InterPro" id="IPR036191">
    <property type="entry name" value="RRF_sf"/>
</dbReference>
<dbReference type="PANTHER" id="PTHR20982:SF3">
    <property type="entry name" value="MITOCHONDRIAL RIBOSOME RECYCLING FACTOR PSEUDO 1"/>
    <property type="match status" value="1"/>
</dbReference>
<dbReference type="Gene3D" id="3.30.1360.40">
    <property type="match status" value="1"/>
</dbReference>
<dbReference type="STRING" id="655353.SAMN04488056_104109"/>
<dbReference type="Gene3D" id="1.10.132.20">
    <property type="entry name" value="Ribosome-recycling factor"/>
    <property type="match status" value="1"/>
</dbReference>
<dbReference type="EMBL" id="FOVR01000004">
    <property type="protein sequence ID" value="SFO24740.1"/>
    <property type="molecule type" value="Genomic_DNA"/>
</dbReference>
<keyword evidence="4 6" id="KW-0648">Protein biosynthesis</keyword>
<dbReference type="SUPFAM" id="SSF55194">
    <property type="entry name" value="Ribosome recycling factor, RRF"/>
    <property type="match status" value="1"/>
</dbReference>
<dbReference type="HAMAP" id="MF_00040">
    <property type="entry name" value="RRF"/>
    <property type="match status" value="1"/>
</dbReference>
<evidence type="ECO:0000256" key="5">
    <source>
        <dbReference type="ARBA" id="ARBA00025050"/>
    </source>
</evidence>
<evidence type="ECO:0000256" key="4">
    <source>
        <dbReference type="ARBA" id="ARBA00022917"/>
    </source>
</evidence>
<gene>
    <name evidence="6" type="primary">frr</name>
    <name evidence="8" type="ORF">SAMN04488056_104109</name>
</gene>
<dbReference type="GO" id="GO:0002184">
    <property type="term" value="P:cytoplasmic translational termination"/>
    <property type="evidence" value="ECO:0007669"/>
    <property type="project" value="TreeGrafter"/>
</dbReference>
<dbReference type="GO" id="GO:0005829">
    <property type="term" value="C:cytosol"/>
    <property type="evidence" value="ECO:0007669"/>
    <property type="project" value="GOC"/>
</dbReference>
<keyword evidence="9" id="KW-1185">Reference proteome</keyword>
<name>A0A1I5FLV9_9HYPH</name>
<dbReference type="InterPro" id="IPR023584">
    <property type="entry name" value="Ribosome_recyc_fac_dom"/>
</dbReference>
<dbReference type="InterPro" id="IPR002661">
    <property type="entry name" value="Ribosome_recyc_fac"/>
</dbReference>
<evidence type="ECO:0000256" key="6">
    <source>
        <dbReference type="HAMAP-Rule" id="MF_00040"/>
    </source>
</evidence>
<organism evidence="8 9">
    <name type="scientific">Cohaesibacter marisflavi</name>
    <dbReference type="NCBI Taxonomy" id="655353"/>
    <lineage>
        <taxon>Bacteria</taxon>
        <taxon>Pseudomonadati</taxon>
        <taxon>Pseudomonadota</taxon>
        <taxon>Alphaproteobacteria</taxon>
        <taxon>Hyphomicrobiales</taxon>
        <taxon>Cohaesibacteraceae</taxon>
    </lineage>
</organism>
<dbReference type="NCBIfam" id="TIGR00496">
    <property type="entry name" value="frr"/>
    <property type="match status" value="1"/>
</dbReference>
<feature type="domain" description="Ribosome recycling factor" evidence="7">
    <location>
        <begin position="22"/>
        <end position="184"/>
    </location>
</feature>
<dbReference type="CDD" id="cd00520">
    <property type="entry name" value="RRF"/>
    <property type="match status" value="1"/>
</dbReference>
<comment type="subcellular location">
    <subcellularLocation>
        <location evidence="1 6">Cytoplasm</location>
    </subcellularLocation>
</comment>
<comment type="similarity">
    <text evidence="2 6">Belongs to the RRF family.</text>
</comment>
<dbReference type="RefSeq" id="WP_090071557.1">
    <property type="nucleotide sequence ID" value="NZ_FOVR01000004.1"/>
</dbReference>
<accession>A0A1I5FLV9</accession>
<reference evidence="8 9" key="1">
    <citation type="submission" date="2016-10" db="EMBL/GenBank/DDBJ databases">
        <authorList>
            <person name="de Groot N.N."/>
        </authorList>
    </citation>
    <scope>NUCLEOTIDE SEQUENCE [LARGE SCALE GENOMIC DNA]</scope>
    <source>
        <strain evidence="8 9">CGMCC 1.9157</strain>
    </source>
</reference>
<dbReference type="Pfam" id="PF01765">
    <property type="entry name" value="RRF"/>
    <property type="match status" value="1"/>
</dbReference>
<evidence type="ECO:0000256" key="3">
    <source>
        <dbReference type="ARBA" id="ARBA00022490"/>
    </source>
</evidence>
<dbReference type="GO" id="GO:0043023">
    <property type="term" value="F:ribosomal large subunit binding"/>
    <property type="evidence" value="ECO:0007669"/>
    <property type="project" value="TreeGrafter"/>
</dbReference>
<comment type="function">
    <text evidence="5 6">Responsible for the release of ribosomes from messenger RNA at the termination of protein biosynthesis. May increase the efficiency of translation by recycling ribosomes from one round of translation to another.</text>
</comment>
<dbReference type="FunFam" id="3.30.1360.40:FF:000001">
    <property type="entry name" value="Ribosome-recycling factor"/>
    <property type="match status" value="1"/>
</dbReference>
<dbReference type="PANTHER" id="PTHR20982">
    <property type="entry name" value="RIBOSOME RECYCLING FACTOR"/>
    <property type="match status" value="1"/>
</dbReference>
<evidence type="ECO:0000256" key="2">
    <source>
        <dbReference type="ARBA" id="ARBA00005912"/>
    </source>
</evidence>
<keyword evidence="3 6" id="KW-0963">Cytoplasm</keyword>
<evidence type="ECO:0000256" key="1">
    <source>
        <dbReference type="ARBA" id="ARBA00004496"/>
    </source>
</evidence>
<dbReference type="OrthoDB" id="9804006at2"/>
<dbReference type="FunFam" id="1.10.132.20:FF:000001">
    <property type="entry name" value="Ribosome-recycling factor"/>
    <property type="match status" value="1"/>
</dbReference>
<sequence>MSAEELDLDDLERRMKGAVSVLKTELSGLRTGRASMALLDPITVEAYGQTMPINQVGTVSVPEPRMLSIQVWDKGMVGAVEKAIRESNIGINPVTDGQLLRLPIPELNQERRQEMVKIAHSYAENAKVSVRHVRRDGMDMCKKAEKDGMSEDDVRLYNDEIQELTNKYVAEIDTMASSKEAEIMQV</sequence>
<evidence type="ECO:0000313" key="9">
    <source>
        <dbReference type="Proteomes" id="UP000199236"/>
    </source>
</evidence>
<protein>
    <recommendedName>
        <fullName evidence="6">Ribosome-recycling factor</fullName>
        <shortName evidence="6">RRF</shortName>
    </recommendedName>
    <alternativeName>
        <fullName evidence="6">Ribosome-releasing factor</fullName>
    </alternativeName>
</protein>